<feature type="transmembrane region" description="Helical" evidence="7">
    <location>
        <begin position="203"/>
        <end position="222"/>
    </location>
</feature>
<evidence type="ECO:0000256" key="5">
    <source>
        <dbReference type="ARBA" id="ARBA00023136"/>
    </source>
</evidence>
<dbReference type="AlphaFoldDB" id="A0A010YZM0"/>
<dbReference type="InterPro" id="IPR001851">
    <property type="entry name" value="ABC_transp_permease"/>
</dbReference>
<dbReference type="RefSeq" id="WP_051569935.1">
    <property type="nucleotide sequence ID" value="NZ_KK073874.1"/>
</dbReference>
<dbReference type="Proteomes" id="UP000021053">
    <property type="component" value="Unassembled WGS sequence"/>
</dbReference>
<feature type="transmembrane region" description="Helical" evidence="7">
    <location>
        <begin position="39"/>
        <end position="56"/>
    </location>
</feature>
<dbReference type="CDD" id="cd06579">
    <property type="entry name" value="TM_PBP1_transp_AraH_like"/>
    <property type="match status" value="1"/>
</dbReference>
<evidence type="ECO:0000256" key="6">
    <source>
        <dbReference type="SAM" id="MobiDB-lite"/>
    </source>
</evidence>
<evidence type="ECO:0000256" key="7">
    <source>
        <dbReference type="SAM" id="Phobius"/>
    </source>
</evidence>
<dbReference type="Pfam" id="PF02653">
    <property type="entry name" value="BPD_transp_2"/>
    <property type="match status" value="1"/>
</dbReference>
<keyword evidence="4 7" id="KW-1133">Transmembrane helix</keyword>
<feature type="transmembrane region" description="Helical" evidence="7">
    <location>
        <begin position="151"/>
        <end position="172"/>
    </location>
</feature>
<evidence type="ECO:0000313" key="9">
    <source>
        <dbReference type="Proteomes" id="UP000021053"/>
    </source>
</evidence>
<comment type="caution">
    <text evidence="8">The sequence shown here is derived from an EMBL/GenBank/DDBJ whole genome shotgun (WGS) entry which is preliminary data.</text>
</comment>
<evidence type="ECO:0000256" key="3">
    <source>
        <dbReference type="ARBA" id="ARBA00022692"/>
    </source>
</evidence>
<evidence type="ECO:0000313" key="8">
    <source>
        <dbReference type="EMBL" id="EXG80653.1"/>
    </source>
</evidence>
<gene>
    <name evidence="8" type="ORF">CryarDRAFT_1737</name>
</gene>
<dbReference type="OrthoDB" id="9808136at2"/>
<comment type="subcellular location">
    <subcellularLocation>
        <location evidence="1">Cell membrane</location>
        <topology evidence="1">Multi-pass membrane protein</topology>
    </subcellularLocation>
</comment>
<dbReference type="EMBL" id="JFBT01000001">
    <property type="protein sequence ID" value="EXG80653.1"/>
    <property type="molecule type" value="Genomic_DNA"/>
</dbReference>
<keyword evidence="2" id="KW-1003">Cell membrane</keyword>
<dbReference type="GO" id="GO:0005886">
    <property type="term" value="C:plasma membrane"/>
    <property type="evidence" value="ECO:0007669"/>
    <property type="project" value="UniProtKB-SubCell"/>
</dbReference>
<evidence type="ECO:0000256" key="2">
    <source>
        <dbReference type="ARBA" id="ARBA00022475"/>
    </source>
</evidence>
<dbReference type="PATRIC" id="fig|927661.3.peg.1707"/>
<dbReference type="HOGENOM" id="CLU_028880_2_2_11"/>
<organism evidence="8 9">
    <name type="scientific">Cryptosporangium arvum DSM 44712</name>
    <dbReference type="NCBI Taxonomy" id="927661"/>
    <lineage>
        <taxon>Bacteria</taxon>
        <taxon>Bacillati</taxon>
        <taxon>Actinomycetota</taxon>
        <taxon>Actinomycetes</taxon>
        <taxon>Cryptosporangiales</taxon>
        <taxon>Cryptosporangiaceae</taxon>
        <taxon>Cryptosporangium</taxon>
    </lineage>
</organism>
<keyword evidence="9" id="KW-1185">Reference proteome</keyword>
<feature type="transmembrane region" description="Helical" evidence="7">
    <location>
        <begin position="283"/>
        <end position="301"/>
    </location>
</feature>
<feature type="transmembrane region" description="Helical" evidence="7">
    <location>
        <begin position="112"/>
        <end position="131"/>
    </location>
</feature>
<dbReference type="PANTHER" id="PTHR32196">
    <property type="entry name" value="ABC TRANSPORTER PERMEASE PROTEIN YPHD-RELATED-RELATED"/>
    <property type="match status" value="1"/>
</dbReference>
<keyword evidence="5 7" id="KW-0472">Membrane</keyword>
<sequence length="325" mass="33155">MTRLRRLGLWLVLATVTLLLAIASPTFRTVLNAQNVLEQTSLLGIVACGMAVMMISGGFDLSVGAVGASASVVGAIVAAHVGGPLTLVAGLLVGLALGFANGYLIAKVRINAFVATFAMSNIVSGVLFTVTDAQSHVGAPALLTTAATGRVLGVPTLFLVFVAVLAATWFVLTRTKFGHYVYSVGGNAEASHLSGVPVQRVQIFAFATGGVLAGAAGLLLLGQTQVGQPSAAQAWPLNAIAICVVGGVALTGGVGRIEDVFAATLLLGVIANGLNQLNVSPYWQPAITGLVILVAVVLDQYNRRRTPGRRAGNPAEPSRPTALVG</sequence>
<feature type="transmembrane region" description="Helical" evidence="7">
    <location>
        <begin position="234"/>
        <end position="253"/>
    </location>
</feature>
<evidence type="ECO:0000256" key="1">
    <source>
        <dbReference type="ARBA" id="ARBA00004651"/>
    </source>
</evidence>
<name>A0A010YZM0_9ACTN</name>
<reference evidence="8 9" key="1">
    <citation type="submission" date="2013-07" db="EMBL/GenBank/DDBJ databases">
        <authorList>
            <consortium name="DOE Joint Genome Institute"/>
            <person name="Eisen J."/>
            <person name="Huntemann M."/>
            <person name="Han J."/>
            <person name="Chen A."/>
            <person name="Kyrpides N."/>
            <person name="Mavromatis K."/>
            <person name="Markowitz V."/>
            <person name="Palaniappan K."/>
            <person name="Ivanova N."/>
            <person name="Schaumberg A."/>
            <person name="Pati A."/>
            <person name="Liolios K."/>
            <person name="Nordberg H.P."/>
            <person name="Cantor M.N."/>
            <person name="Hua S.X."/>
            <person name="Woyke T."/>
        </authorList>
    </citation>
    <scope>NUCLEOTIDE SEQUENCE [LARGE SCALE GENOMIC DNA]</scope>
    <source>
        <strain evidence="8 9">DSM 44712</strain>
    </source>
</reference>
<accession>A0A010YZM0</accession>
<dbReference type="PANTHER" id="PTHR32196:SF72">
    <property type="entry name" value="RIBOSE IMPORT PERMEASE PROTEIN RBSC"/>
    <property type="match status" value="1"/>
</dbReference>
<keyword evidence="3 7" id="KW-0812">Transmembrane</keyword>
<protein>
    <submittedName>
        <fullName evidence="8">Permease component of ribose/xylose/arabinose/galactoside ABC-type transporter</fullName>
    </submittedName>
</protein>
<evidence type="ECO:0000256" key="4">
    <source>
        <dbReference type="ARBA" id="ARBA00022989"/>
    </source>
</evidence>
<proteinExistence type="predicted"/>
<feature type="region of interest" description="Disordered" evidence="6">
    <location>
        <begin position="306"/>
        <end position="325"/>
    </location>
</feature>
<dbReference type="GO" id="GO:0022857">
    <property type="term" value="F:transmembrane transporter activity"/>
    <property type="evidence" value="ECO:0007669"/>
    <property type="project" value="InterPro"/>
</dbReference>